<reference evidence="1 2" key="1">
    <citation type="submission" date="2018-03" db="EMBL/GenBank/DDBJ databases">
        <title>Finding Nemo's genes: A chromosome-scale reference assembly of the genome of the orange clownfish Amphiprion percula.</title>
        <authorList>
            <person name="Lehmann R."/>
        </authorList>
    </citation>
    <scope>NUCLEOTIDE SEQUENCE</scope>
</reference>
<reference evidence="1" key="2">
    <citation type="submission" date="2025-08" db="UniProtKB">
        <authorList>
            <consortium name="Ensembl"/>
        </authorList>
    </citation>
    <scope>IDENTIFICATION</scope>
</reference>
<evidence type="ECO:0000313" key="1">
    <source>
        <dbReference type="Ensembl" id="ENSAPEP00000031783.1"/>
    </source>
</evidence>
<name>A0A3P8U8W4_AMPPE</name>
<reference evidence="1" key="3">
    <citation type="submission" date="2025-09" db="UniProtKB">
        <authorList>
            <consortium name="Ensembl"/>
        </authorList>
    </citation>
    <scope>IDENTIFICATION</scope>
</reference>
<keyword evidence="2" id="KW-1185">Reference proteome</keyword>
<accession>A0A3P8U8W4</accession>
<dbReference type="Proteomes" id="UP000265080">
    <property type="component" value="Chromosome 17"/>
</dbReference>
<evidence type="ECO:0000313" key="2">
    <source>
        <dbReference type="Proteomes" id="UP000265080"/>
    </source>
</evidence>
<dbReference type="AlphaFoldDB" id="A0A3P8U8W4"/>
<protein>
    <submittedName>
        <fullName evidence="1">Uncharacterized protein</fullName>
    </submittedName>
</protein>
<proteinExistence type="predicted"/>
<dbReference type="Ensembl" id="ENSAPET00000032625.1">
    <property type="protein sequence ID" value="ENSAPEP00000031783.1"/>
    <property type="gene ID" value="ENSAPEG00000022569.1"/>
</dbReference>
<sequence length="115" mass="12992">VTGCLQISLINRRSLIGWQTRSQFSHSLSDSLKDSLNDSLSDSLNNSLSLNDSLKDSLNDSLSDSLNDSLIKPQQNNLEITTTPNGSFVLLQKCSHIRNYLFTKHHEQPEIYEEK</sequence>
<organism evidence="1 2">
    <name type="scientific">Amphiprion percula</name>
    <name type="common">Orange clownfish</name>
    <name type="synonym">Lutjanus percula</name>
    <dbReference type="NCBI Taxonomy" id="161767"/>
    <lineage>
        <taxon>Eukaryota</taxon>
        <taxon>Metazoa</taxon>
        <taxon>Chordata</taxon>
        <taxon>Craniata</taxon>
        <taxon>Vertebrata</taxon>
        <taxon>Euteleostomi</taxon>
        <taxon>Actinopterygii</taxon>
        <taxon>Neopterygii</taxon>
        <taxon>Teleostei</taxon>
        <taxon>Neoteleostei</taxon>
        <taxon>Acanthomorphata</taxon>
        <taxon>Ovalentaria</taxon>
        <taxon>Pomacentridae</taxon>
        <taxon>Amphiprion</taxon>
    </lineage>
</organism>